<dbReference type="Pfam" id="PF01872">
    <property type="entry name" value="RibD_C"/>
    <property type="match status" value="1"/>
</dbReference>
<dbReference type="Proteomes" id="UP000467132">
    <property type="component" value="Unassembled WGS sequence"/>
</dbReference>
<evidence type="ECO:0000313" key="2">
    <source>
        <dbReference type="EMBL" id="NBI06834.1"/>
    </source>
</evidence>
<evidence type="ECO:0000259" key="1">
    <source>
        <dbReference type="Pfam" id="PF01872"/>
    </source>
</evidence>
<proteinExistence type="predicted"/>
<dbReference type="RefSeq" id="WP_160197320.1">
    <property type="nucleotide sequence ID" value="NZ_QXXA01000009.1"/>
</dbReference>
<dbReference type="AlphaFoldDB" id="A0A845QXV7"/>
<dbReference type="Gene3D" id="3.40.430.10">
    <property type="entry name" value="Dihydrofolate Reductase, subunit A"/>
    <property type="match status" value="1"/>
</dbReference>
<dbReference type="InterPro" id="IPR024072">
    <property type="entry name" value="DHFR-like_dom_sf"/>
</dbReference>
<protein>
    <recommendedName>
        <fullName evidence="1">Bacterial bifunctional deaminase-reductase C-terminal domain-containing protein</fullName>
    </recommendedName>
</protein>
<dbReference type="GO" id="GO:0009231">
    <property type="term" value="P:riboflavin biosynthetic process"/>
    <property type="evidence" value="ECO:0007669"/>
    <property type="project" value="InterPro"/>
</dbReference>
<organism evidence="2 3">
    <name type="scientific">Senegalia massiliensis</name>
    <dbReference type="NCBI Taxonomy" id="1720316"/>
    <lineage>
        <taxon>Bacteria</taxon>
        <taxon>Bacillati</taxon>
        <taxon>Bacillota</taxon>
        <taxon>Clostridia</taxon>
        <taxon>Eubacteriales</taxon>
        <taxon>Clostridiaceae</taxon>
        <taxon>Senegalia</taxon>
    </lineage>
</organism>
<name>A0A845QXV7_9CLOT</name>
<dbReference type="OrthoDB" id="1886212at2"/>
<keyword evidence="3" id="KW-1185">Reference proteome</keyword>
<dbReference type="InterPro" id="IPR002734">
    <property type="entry name" value="RibDG_C"/>
</dbReference>
<evidence type="ECO:0000313" key="3">
    <source>
        <dbReference type="Proteomes" id="UP000467132"/>
    </source>
</evidence>
<accession>A0A845QXV7</accession>
<dbReference type="EMBL" id="QXXA01000009">
    <property type="protein sequence ID" value="NBI06834.1"/>
    <property type="molecule type" value="Genomic_DNA"/>
</dbReference>
<reference evidence="2 3" key="1">
    <citation type="submission" date="2018-08" db="EMBL/GenBank/DDBJ databases">
        <title>Murine metabolic-syndrome-specific gut microbial biobank.</title>
        <authorList>
            <person name="Liu C."/>
        </authorList>
    </citation>
    <scope>NUCLEOTIDE SEQUENCE [LARGE SCALE GENOMIC DNA]</scope>
    <source>
        <strain evidence="2 3">583</strain>
    </source>
</reference>
<dbReference type="GO" id="GO:0008703">
    <property type="term" value="F:5-amino-6-(5-phosphoribosylamino)uracil reductase activity"/>
    <property type="evidence" value="ECO:0007669"/>
    <property type="project" value="InterPro"/>
</dbReference>
<sequence length="307" mass="35771">MKLKRIKFPKESIKLNRIFPINNNSLNKSAHEYIEEIYGDFDIPSIDKLPYLYGSLIMTLDGKIGFEDQTKSNEISKGNFLDPNGGLADLWVLNLLRTYSDGIIFGSKTLEVETNITGHIYDEKLEDIRMKSLNKDKRIPWNIIISRSGKMNLNHKIMKEEDIPTIILTTKEGCKYISQRIENQVEEIEINNDKDKLKNNKKIKVLYEEHTNEFNIYNMLKKLKEAGLHKILVESPGFISVLLKEKLLNEMFINYSGLYSGGNLILNKNPYSKNDYPGIDIISIHIHQNNFLYMRQKLIYKNKKKYS</sequence>
<gene>
    <name evidence="2" type="ORF">D3Z33_08215</name>
</gene>
<comment type="caution">
    <text evidence="2">The sequence shown here is derived from an EMBL/GenBank/DDBJ whole genome shotgun (WGS) entry which is preliminary data.</text>
</comment>
<dbReference type="SUPFAM" id="SSF53597">
    <property type="entry name" value="Dihydrofolate reductase-like"/>
    <property type="match status" value="1"/>
</dbReference>
<feature type="domain" description="Bacterial bifunctional deaminase-reductase C-terminal" evidence="1">
    <location>
        <begin position="50"/>
        <end position="254"/>
    </location>
</feature>